<feature type="compositionally biased region" description="Acidic residues" evidence="9">
    <location>
        <begin position="149"/>
        <end position="159"/>
    </location>
</feature>
<dbReference type="AlphaFoldDB" id="A0A8H8QKR6"/>
<protein>
    <recommendedName>
        <fullName evidence="8">Histone H4</fullName>
    </recommendedName>
</protein>
<keyword evidence="5 8" id="KW-0238">DNA-binding</keyword>
<evidence type="ECO:0000256" key="2">
    <source>
        <dbReference type="ARBA" id="ARBA00004286"/>
    </source>
</evidence>
<keyword evidence="11" id="KW-1185">Reference proteome</keyword>
<feature type="compositionally biased region" description="Basic and acidic residues" evidence="9">
    <location>
        <begin position="124"/>
        <end position="133"/>
    </location>
</feature>
<comment type="function">
    <text evidence="8">Core component of nucleosome. Nucleosomes wrap and compact DNA into chromatin, limiting DNA accessibility to the cellular machineries which require DNA as a template. Histones thereby play a central role in transcription regulation, DNA repair, DNA replication and chromosomal stability. DNA accessibility is regulated via a complex set of post-translational modifications of histones, also called histone code, and nucleosome remodeling.</text>
</comment>
<dbReference type="Proteomes" id="UP000658997">
    <property type="component" value="Unassembled WGS sequence"/>
</dbReference>
<accession>A0A8H8QKR6</accession>
<evidence type="ECO:0000313" key="11">
    <source>
        <dbReference type="Proteomes" id="UP000658997"/>
    </source>
</evidence>
<dbReference type="GO" id="GO:0003677">
    <property type="term" value="F:DNA binding"/>
    <property type="evidence" value="ECO:0007669"/>
    <property type="project" value="UniProtKB-KW"/>
</dbReference>
<dbReference type="Gene3D" id="1.10.20.10">
    <property type="entry name" value="Histone, subunit A"/>
    <property type="match status" value="1"/>
</dbReference>
<dbReference type="InterPro" id="IPR001951">
    <property type="entry name" value="Histone_H4"/>
</dbReference>
<evidence type="ECO:0000313" key="10">
    <source>
        <dbReference type="EMBL" id="SYW76103.1"/>
    </source>
</evidence>
<name>A0A8H8QKR6_9BASI</name>
<dbReference type="SUPFAM" id="SSF47113">
    <property type="entry name" value="Histone-fold"/>
    <property type="match status" value="1"/>
</dbReference>
<organism evidence="10 11">
    <name type="scientific">Ustilago bromivora</name>
    <dbReference type="NCBI Taxonomy" id="307758"/>
    <lineage>
        <taxon>Eukaryota</taxon>
        <taxon>Fungi</taxon>
        <taxon>Dikarya</taxon>
        <taxon>Basidiomycota</taxon>
        <taxon>Ustilaginomycotina</taxon>
        <taxon>Ustilaginomycetes</taxon>
        <taxon>Ustilaginales</taxon>
        <taxon>Ustilaginaceae</taxon>
        <taxon>Ustilago</taxon>
    </lineage>
</organism>
<dbReference type="PRINTS" id="PR00623">
    <property type="entry name" value="HISTONEH4"/>
</dbReference>
<dbReference type="PANTHER" id="PTHR47204:SF1">
    <property type="entry name" value="RIBONUCLEASE H2 SUBUNIT C"/>
    <property type="match status" value="1"/>
</dbReference>
<proteinExistence type="inferred from homology"/>
<dbReference type="GO" id="GO:0046982">
    <property type="term" value="F:protein heterodimerization activity"/>
    <property type="evidence" value="ECO:0007669"/>
    <property type="project" value="InterPro"/>
</dbReference>
<comment type="subunit">
    <text evidence="8">The nucleosome is a histone octamer containing two molecules each of H2A, H2B, H3 and H4 assembled in one H3-H4 heterotetramer and two H2A-H2B heterodimers. The octamer wraps approximately 147 bp of DNA.</text>
</comment>
<evidence type="ECO:0000256" key="6">
    <source>
        <dbReference type="ARBA" id="ARBA00023242"/>
    </source>
</evidence>
<reference evidence="10" key="1">
    <citation type="submission" date="2018-08" db="EMBL/GenBank/DDBJ databases">
        <authorList>
            <person name="Guldener U."/>
        </authorList>
    </citation>
    <scope>NUCLEOTIDE SEQUENCE</scope>
    <source>
        <strain evidence="10">UB2</strain>
    </source>
</reference>
<evidence type="ECO:0000256" key="1">
    <source>
        <dbReference type="ARBA" id="ARBA00004123"/>
    </source>
</evidence>
<evidence type="ECO:0000256" key="9">
    <source>
        <dbReference type="SAM" id="MobiDB-lite"/>
    </source>
</evidence>
<evidence type="ECO:0000256" key="7">
    <source>
        <dbReference type="ARBA" id="ARBA00023269"/>
    </source>
</evidence>
<evidence type="ECO:0000256" key="3">
    <source>
        <dbReference type="ARBA" id="ARBA00006564"/>
    </source>
</evidence>
<keyword evidence="4 8" id="KW-0158">Chromosome</keyword>
<dbReference type="GO" id="GO:0030527">
    <property type="term" value="F:structural constituent of chromatin"/>
    <property type="evidence" value="ECO:0007669"/>
    <property type="project" value="InterPro"/>
</dbReference>
<dbReference type="CDD" id="cd09271">
    <property type="entry name" value="RNase_H2-C"/>
    <property type="match status" value="1"/>
</dbReference>
<comment type="caution">
    <text evidence="10">The sequence shown here is derived from an EMBL/GenBank/DDBJ whole genome shotgun (WGS) entry which is preliminary data.</text>
</comment>
<dbReference type="InterPro" id="IPR013924">
    <property type="entry name" value="RNase_H2_suC"/>
</dbReference>
<feature type="compositionally biased region" description="Basic and acidic residues" evidence="9">
    <location>
        <begin position="186"/>
        <end position="200"/>
    </location>
</feature>
<keyword evidence="6 8" id="KW-0539">Nucleus</keyword>
<dbReference type="CDD" id="cd22912">
    <property type="entry name" value="HFD_H4"/>
    <property type="match status" value="1"/>
</dbReference>
<dbReference type="GO" id="GO:0006401">
    <property type="term" value="P:RNA catabolic process"/>
    <property type="evidence" value="ECO:0007669"/>
    <property type="project" value="InterPro"/>
</dbReference>
<dbReference type="EMBL" id="ULHB01000014">
    <property type="protein sequence ID" value="SYW76103.1"/>
    <property type="molecule type" value="Genomic_DNA"/>
</dbReference>
<evidence type="ECO:0000256" key="8">
    <source>
        <dbReference type="RuleBase" id="RU000528"/>
    </source>
</evidence>
<feature type="compositionally biased region" description="Low complexity" evidence="9">
    <location>
        <begin position="106"/>
        <end position="121"/>
    </location>
</feature>
<dbReference type="Gene3D" id="2.40.128.680">
    <property type="match status" value="1"/>
</dbReference>
<sequence>MTETSAPVALLPPPVEISLGSTSSETPLPDCTANLMPFSIDYDGPAPIDSFIVLRPAPASDSDATDGSQSFISAFRGRAIQSTPLPLPAGYKAKLITVSQVAAPAESAAESSSRDTAAVQEEQAEAKEREAKRQRLAKPPQTQQRFSMDSDDDKDDDDERNGFSQEASPEPPQPSASLSNGAETPKSSRDEARISKEAGPKIRITPIAEVSGDELRLWGADGPIDKGDDTFVRTIAEWYSVVSPLSIKHLPGQGNGRSASRALKRYRADRTALERITKNSIRRLARRGGCKRIAGTVYEETRFILRDFLARTVKDAITYSTASNSPRSIHIEADSRRAKLSYQASAGNAHIE</sequence>
<dbReference type="PANTHER" id="PTHR47204">
    <property type="entry name" value="OS02G0168900 PROTEIN"/>
    <property type="match status" value="1"/>
</dbReference>
<feature type="region of interest" description="Disordered" evidence="9">
    <location>
        <begin position="106"/>
        <end position="200"/>
    </location>
</feature>
<comment type="subcellular location">
    <subcellularLocation>
        <location evidence="2">Chromosome</location>
    </subcellularLocation>
    <subcellularLocation>
        <location evidence="1">Nucleus</location>
    </subcellularLocation>
</comment>
<dbReference type="InterPro" id="IPR009072">
    <property type="entry name" value="Histone-fold"/>
</dbReference>
<dbReference type="SMART" id="SM00417">
    <property type="entry name" value="H4"/>
    <property type="match status" value="1"/>
</dbReference>
<keyword evidence="7 8" id="KW-0544">Nucleosome core</keyword>
<gene>
    <name evidence="10" type="ORF">UBRO2_01174</name>
</gene>
<dbReference type="GO" id="GO:0000786">
    <property type="term" value="C:nucleosome"/>
    <property type="evidence" value="ECO:0007669"/>
    <property type="project" value="UniProtKB-KW"/>
</dbReference>
<dbReference type="GO" id="GO:0032299">
    <property type="term" value="C:ribonuclease H2 complex"/>
    <property type="evidence" value="ECO:0007669"/>
    <property type="project" value="InterPro"/>
</dbReference>
<dbReference type="Pfam" id="PF08615">
    <property type="entry name" value="RNase_H2_suC"/>
    <property type="match status" value="1"/>
</dbReference>
<dbReference type="GO" id="GO:0005634">
    <property type="term" value="C:nucleus"/>
    <property type="evidence" value="ECO:0007669"/>
    <property type="project" value="UniProtKB-SubCell"/>
</dbReference>
<comment type="similarity">
    <text evidence="3 8">Belongs to the histone H4 family.</text>
</comment>
<evidence type="ECO:0000256" key="5">
    <source>
        <dbReference type="ARBA" id="ARBA00023125"/>
    </source>
</evidence>
<evidence type="ECO:0000256" key="4">
    <source>
        <dbReference type="ARBA" id="ARBA00022454"/>
    </source>
</evidence>